<protein>
    <recommendedName>
        <fullName evidence="6">GRF-type domain-containing protein</fullName>
    </recommendedName>
</protein>
<dbReference type="PROSITE" id="PS51999">
    <property type="entry name" value="ZF_GRF"/>
    <property type="match status" value="1"/>
</dbReference>
<feature type="coiled-coil region" evidence="5">
    <location>
        <begin position="63"/>
        <end position="97"/>
    </location>
</feature>
<reference evidence="7" key="1">
    <citation type="submission" date="2016-07" db="EMBL/GenBank/DDBJ databases">
        <title>De novo transcriptome assembly of four accessions of the metal hyperaccumulator plant Noccaea caerulescens.</title>
        <authorList>
            <person name="Blande D."/>
            <person name="Halimaa P."/>
            <person name="Tervahauta A.I."/>
            <person name="Aarts M.G."/>
            <person name="Karenlampi S.O."/>
        </authorList>
    </citation>
    <scope>NUCLEOTIDE SEQUENCE</scope>
</reference>
<keyword evidence="5" id="KW-0175">Coiled coil</keyword>
<dbReference type="EMBL" id="GEVM01005894">
    <property type="protein sequence ID" value="JAV00045.1"/>
    <property type="molecule type" value="Transcribed_RNA"/>
</dbReference>
<accession>A0A1J3K6T1</accession>
<evidence type="ECO:0000256" key="5">
    <source>
        <dbReference type="SAM" id="Coils"/>
    </source>
</evidence>
<dbReference type="PANTHER" id="PTHR33248">
    <property type="entry name" value="ZINC ION-BINDING PROTEIN"/>
    <property type="match status" value="1"/>
</dbReference>
<feature type="domain" description="GRF-type" evidence="6">
    <location>
        <begin position="11"/>
        <end position="51"/>
    </location>
</feature>
<name>A0A1J3K6T1_NOCCA</name>
<proteinExistence type="predicted"/>
<dbReference type="InterPro" id="IPR010666">
    <property type="entry name" value="Znf_GRF"/>
</dbReference>
<gene>
    <name evidence="7" type="ORF">MP_TR16342_c1_g1_i1_g.46541</name>
</gene>
<dbReference type="AlphaFoldDB" id="A0A1J3K6T1"/>
<sequence length="98" mass="11262">MEMSPGIPRKCQCGALTIVLESTTKQNPGRKFYRCGAIWGPNHVFKWLDEAHLEEFDVLAQKQSMMEKDLAEIKKDLADMKQDMSEIIEAIESLRSKF</sequence>
<keyword evidence="1" id="KW-0479">Metal-binding</keyword>
<evidence type="ECO:0000259" key="6">
    <source>
        <dbReference type="PROSITE" id="PS51999"/>
    </source>
</evidence>
<dbReference type="GO" id="GO:0008270">
    <property type="term" value="F:zinc ion binding"/>
    <property type="evidence" value="ECO:0007669"/>
    <property type="project" value="UniProtKB-KW"/>
</dbReference>
<organism evidence="7">
    <name type="scientific">Noccaea caerulescens</name>
    <name type="common">Alpine penny-cress</name>
    <name type="synonym">Thlaspi caerulescens</name>
    <dbReference type="NCBI Taxonomy" id="107243"/>
    <lineage>
        <taxon>Eukaryota</taxon>
        <taxon>Viridiplantae</taxon>
        <taxon>Streptophyta</taxon>
        <taxon>Embryophyta</taxon>
        <taxon>Tracheophyta</taxon>
        <taxon>Spermatophyta</taxon>
        <taxon>Magnoliopsida</taxon>
        <taxon>eudicotyledons</taxon>
        <taxon>Gunneridae</taxon>
        <taxon>Pentapetalae</taxon>
        <taxon>rosids</taxon>
        <taxon>malvids</taxon>
        <taxon>Brassicales</taxon>
        <taxon>Brassicaceae</taxon>
        <taxon>Coluteocarpeae</taxon>
        <taxon>Noccaea</taxon>
    </lineage>
</organism>
<evidence type="ECO:0000256" key="3">
    <source>
        <dbReference type="ARBA" id="ARBA00022833"/>
    </source>
</evidence>
<keyword evidence="3" id="KW-0862">Zinc</keyword>
<evidence type="ECO:0000256" key="4">
    <source>
        <dbReference type="PROSITE-ProRule" id="PRU01343"/>
    </source>
</evidence>
<keyword evidence="2 4" id="KW-0863">Zinc-finger</keyword>
<evidence type="ECO:0000313" key="7">
    <source>
        <dbReference type="EMBL" id="JAV00045.1"/>
    </source>
</evidence>
<evidence type="ECO:0000256" key="2">
    <source>
        <dbReference type="ARBA" id="ARBA00022771"/>
    </source>
</evidence>
<evidence type="ECO:0000256" key="1">
    <source>
        <dbReference type="ARBA" id="ARBA00022723"/>
    </source>
</evidence>